<dbReference type="SUPFAM" id="SSF47807">
    <property type="entry name" value="5' to 3' exonuclease, C-terminal subdomain"/>
    <property type="match status" value="1"/>
</dbReference>
<dbReference type="GO" id="GO:0017108">
    <property type="term" value="F:5'-flap endonuclease activity"/>
    <property type="evidence" value="ECO:0007669"/>
    <property type="project" value="InterPro"/>
</dbReference>
<dbReference type="EMBL" id="HQ634188">
    <property type="protein sequence ID" value="AGH57736.1"/>
    <property type="molecule type" value="Genomic_DNA"/>
</dbReference>
<dbReference type="KEGG" id="vg:15012994"/>
<dbReference type="GO" id="GO:0033567">
    <property type="term" value="P:DNA replication, Okazaki fragment processing"/>
    <property type="evidence" value="ECO:0007669"/>
    <property type="project" value="InterPro"/>
</dbReference>
<dbReference type="SMART" id="SM00475">
    <property type="entry name" value="53EXOc"/>
    <property type="match status" value="1"/>
</dbReference>
<dbReference type="GO" id="GO:0008409">
    <property type="term" value="F:5'-3' exonuclease activity"/>
    <property type="evidence" value="ECO:0007669"/>
    <property type="project" value="InterPro"/>
</dbReference>
<dbReference type="InterPro" id="IPR029060">
    <property type="entry name" value="PIN-like_dom_sf"/>
</dbReference>
<evidence type="ECO:0000313" key="5">
    <source>
        <dbReference type="Proteomes" id="UP000201216"/>
    </source>
</evidence>
<dbReference type="Proteomes" id="UP000201216">
    <property type="component" value="Segment"/>
</dbReference>
<sequence>MMKLLVDADYIVYKSCAGAEDEIDFGDDVILVVSKFSDAMTNVQRELTKIKNHFMWDTPELVLFFSDSRNFRKKIYPEYKGHRNRKKPCGYRRVISELQKTYEVIRMPELEADDAMGIYATAHPGNIIVSPDKDMRQIPGKLFNLEEVIEVTAEEGMKWHLVQTLAGDQTDGYSGVPGIGIKRAVSLFEENGYTWDTVVKAFADKDLDEEVALTNARLARILTYTDYDQQEHKVIPWTPSAAGL</sequence>
<accession>M4SSH0</accession>
<evidence type="ECO:0000256" key="1">
    <source>
        <dbReference type="ARBA" id="ARBA00022722"/>
    </source>
</evidence>
<dbReference type="PANTHER" id="PTHR42646:SF2">
    <property type="entry name" value="5'-3' EXONUCLEASE FAMILY PROTEIN"/>
    <property type="match status" value="1"/>
</dbReference>
<dbReference type="OrthoDB" id="6588at10239"/>
<gene>
    <name evidence="4" type="ORF">CYZG_00042</name>
</gene>
<organism evidence="4 5">
    <name type="scientific">Cyanophage KBS-P-1A</name>
    <dbReference type="NCBI Taxonomy" id="889951"/>
    <lineage>
        <taxon>Viruses</taxon>
        <taxon>Duplodnaviria</taxon>
        <taxon>Heunggongvirae</taxon>
        <taxon>Uroviricota</taxon>
        <taxon>Caudoviricetes</taxon>
        <taxon>Autographivirales</taxon>
        <taxon>Sednavirus</taxon>
        <taxon>Sednavirus SRIP2</taxon>
    </lineage>
</organism>
<dbReference type="InterPro" id="IPR002421">
    <property type="entry name" value="5-3_exonuclease"/>
</dbReference>
<dbReference type="GeneID" id="15012994"/>
<keyword evidence="2" id="KW-0378">Hydrolase</keyword>
<dbReference type="InterPro" id="IPR036279">
    <property type="entry name" value="5-3_exonuclease_C_sf"/>
</dbReference>
<evidence type="ECO:0000256" key="2">
    <source>
        <dbReference type="ARBA" id="ARBA00022801"/>
    </source>
</evidence>
<evidence type="ECO:0000259" key="3">
    <source>
        <dbReference type="SMART" id="SM00475"/>
    </source>
</evidence>
<dbReference type="InterPro" id="IPR038969">
    <property type="entry name" value="FEN"/>
</dbReference>
<dbReference type="InterPro" id="IPR020046">
    <property type="entry name" value="5-3_exonucl_a-hlix_arch_N"/>
</dbReference>
<dbReference type="SUPFAM" id="SSF88723">
    <property type="entry name" value="PIN domain-like"/>
    <property type="match status" value="1"/>
</dbReference>
<dbReference type="RefSeq" id="YP_007676363.1">
    <property type="nucleotide sequence ID" value="NC_020865.1"/>
</dbReference>
<dbReference type="Pfam" id="PF02739">
    <property type="entry name" value="5_3_exonuc_N"/>
    <property type="match status" value="1"/>
</dbReference>
<feature type="domain" description="5'-3' exonuclease" evidence="3">
    <location>
        <begin position="2"/>
        <end position="236"/>
    </location>
</feature>
<dbReference type="PANTHER" id="PTHR42646">
    <property type="entry name" value="FLAP ENDONUCLEASE XNI"/>
    <property type="match status" value="1"/>
</dbReference>
<dbReference type="Gene3D" id="1.10.150.20">
    <property type="entry name" value="5' to 3' exonuclease, C-terminal subdomain"/>
    <property type="match status" value="1"/>
</dbReference>
<evidence type="ECO:0000313" key="4">
    <source>
        <dbReference type="EMBL" id="AGH57736.1"/>
    </source>
</evidence>
<proteinExistence type="predicted"/>
<protein>
    <submittedName>
        <fullName evidence="4">Exonuclease</fullName>
    </submittedName>
</protein>
<reference evidence="4 5" key="1">
    <citation type="submission" date="2010-11" db="EMBL/GenBank/DDBJ databases">
        <title>The Genome Sequence of Cyanophage KBS-P-1A.</title>
        <authorList>
            <consortium name="The Broad Institute Genome Sequencing Platform"/>
            <person name="Henn M.R."/>
            <person name="Lennon J."/>
            <person name="Levin J."/>
            <person name="Malboeuf C."/>
            <person name="Casali M."/>
            <person name="Russ C."/>
            <person name="Lennon N."/>
            <person name="Chapman S.B."/>
            <person name="Erlich R."/>
            <person name="Young S.K."/>
            <person name="Yandava C."/>
            <person name="Zeng Q."/>
            <person name="Alvarado L."/>
            <person name="Anderson S."/>
            <person name="Berlin A."/>
            <person name="Chen Z."/>
            <person name="Freedman E."/>
            <person name="Gellesch M."/>
            <person name="Goldberg J."/>
            <person name="Green L."/>
            <person name="Griggs A."/>
            <person name="Gujja S."/>
            <person name="Heilman E.R."/>
            <person name="Heiman D."/>
            <person name="Hollinger A."/>
            <person name="Howarth C."/>
            <person name="Larson L."/>
            <person name="Mehta T."/>
            <person name="Pearson M."/>
            <person name="Roberts A."/>
            <person name="Ryan E."/>
            <person name="Saif S."/>
            <person name="Shea T."/>
            <person name="Shenoy N."/>
            <person name="Sisk P."/>
            <person name="Stolte C."/>
            <person name="Sykes S."/>
            <person name="White J."/>
            <person name="Haas B."/>
            <person name="Nusbaum C."/>
            <person name="Birren B."/>
        </authorList>
    </citation>
    <scope>NUCLEOTIDE SEQUENCE [LARGE SCALE GENOMIC DNA]</scope>
    <source>
        <strain evidence="4 5">KBS-P-1A</strain>
    </source>
</reference>
<keyword evidence="1" id="KW-0540">Nuclease</keyword>
<dbReference type="Gene3D" id="3.40.50.1010">
    <property type="entry name" value="5'-nuclease"/>
    <property type="match status" value="1"/>
</dbReference>
<name>M4SSH0_9CAUD</name>
<dbReference type="GO" id="GO:0003677">
    <property type="term" value="F:DNA binding"/>
    <property type="evidence" value="ECO:0007669"/>
    <property type="project" value="InterPro"/>
</dbReference>
<keyword evidence="4" id="KW-0269">Exonuclease</keyword>